<protein>
    <recommendedName>
        <fullName evidence="3">C2H2-type domain-containing protein</fullName>
    </recommendedName>
</protein>
<keyword evidence="5" id="KW-1185">Reference proteome</keyword>
<keyword evidence="1" id="KW-0479">Metal-binding</keyword>
<evidence type="ECO:0000313" key="4">
    <source>
        <dbReference type="EnsemblMetazoa" id="CLYHEMP022429.1"/>
    </source>
</evidence>
<dbReference type="PROSITE" id="PS50157">
    <property type="entry name" value="ZINC_FINGER_C2H2_2"/>
    <property type="match status" value="1"/>
</dbReference>
<dbReference type="Gene3D" id="3.30.160.60">
    <property type="entry name" value="Classic Zinc Finger"/>
    <property type="match status" value="1"/>
</dbReference>
<dbReference type="PANTHER" id="PTHR33936">
    <property type="entry name" value="PROTEIN CBG17840"/>
    <property type="match status" value="1"/>
</dbReference>
<dbReference type="PROSITE" id="PS00028">
    <property type="entry name" value="ZINC_FINGER_C2H2_1"/>
    <property type="match status" value="2"/>
</dbReference>
<dbReference type="GeneID" id="136802254"/>
<dbReference type="RefSeq" id="XP_066915072.1">
    <property type="nucleotide sequence ID" value="XM_067058971.1"/>
</dbReference>
<evidence type="ECO:0000256" key="1">
    <source>
        <dbReference type="PROSITE-ProRule" id="PRU00042"/>
    </source>
</evidence>
<accession>A0A7M5XHJ5</accession>
<evidence type="ECO:0000259" key="3">
    <source>
        <dbReference type="PROSITE" id="PS50157"/>
    </source>
</evidence>
<dbReference type="AlphaFoldDB" id="A0A7M5XHJ5"/>
<organism evidence="4 5">
    <name type="scientific">Clytia hemisphaerica</name>
    <dbReference type="NCBI Taxonomy" id="252671"/>
    <lineage>
        <taxon>Eukaryota</taxon>
        <taxon>Metazoa</taxon>
        <taxon>Cnidaria</taxon>
        <taxon>Hydrozoa</taxon>
        <taxon>Hydroidolina</taxon>
        <taxon>Leptothecata</taxon>
        <taxon>Obeliida</taxon>
        <taxon>Clytiidae</taxon>
        <taxon>Clytia</taxon>
    </lineage>
</organism>
<name>A0A7M5XHJ5_9CNID</name>
<dbReference type="Pfam" id="PF00096">
    <property type="entry name" value="zf-C2H2"/>
    <property type="match status" value="1"/>
</dbReference>
<dbReference type="OrthoDB" id="414267at2759"/>
<dbReference type="GO" id="GO:0008270">
    <property type="term" value="F:zinc ion binding"/>
    <property type="evidence" value="ECO:0007669"/>
    <property type="project" value="UniProtKB-KW"/>
</dbReference>
<sequence length="313" mass="36353">MDRNSGLDDLVNVSIDMLYSEQEAQVAAQAIAPENEASNKTKSGKKMIGCPICGIEYATLYNLKRHMATKHKDVPIPDTLSRGNTKCLECNARFYQTKELVKHLESEHKMEFQIETLTFRDLEEFDAWKDNYEKTNHCYYIAYGSRWDDDPGKNFKDFRCNRSGWYRSKKSNDEPRQRKMKSAGSNKIGNNCTSTIKLRDKVDGTLQATINMTHYSHEIEIKHVSRKVRDYNIEQGTTDYIYPDTKSVKRAYKRRVTPAQREELSNVKYQIQAELLKIQELVEGSSVSNLQNIQMLYNRLQTARTVYEETNVP</sequence>
<dbReference type="InterPro" id="IPR036236">
    <property type="entry name" value="Znf_C2H2_sf"/>
</dbReference>
<evidence type="ECO:0000313" key="5">
    <source>
        <dbReference type="Proteomes" id="UP000594262"/>
    </source>
</evidence>
<dbReference type="EnsemblMetazoa" id="CLYHEMT022429.1">
    <property type="protein sequence ID" value="CLYHEMP022429.1"/>
    <property type="gene ID" value="CLYHEMG022429"/>
</dbReference>
<evidence type="ECO:0000256" key="2">
    <source>
        <dbReference type="SAM" id="MobiDB-lite"/>
    </source>
</evidence>
<dbReference type="PANTHER" id="PTHR33936:SF25">
    <property type="entry name" value="C2H2-TYPE DOMAIN-CONTAINING PROTEIN"/>
    <property type="match status" value="1"/>
</dbReference>
<feature type="region of interest" description="Disordered" evidence="2">
    <location>
        <begin position="169"/>
        <end position="188"/>
    </location>
</feature>
<proteinExistence type="predicted"/>
<feature type="domain" description="C2H2-type" evidence="3">
    <location>
        <begin position="85"/>
        <end position="113"/>
    </location>
</feature>
<dbReference type="SUPFAM" id="SSF57667">
    <property type="entry name" value="beta-beta-alpha zinc fingers"/>
    <property type="match status" value="1"/>
</dbReference>
<reference evidence="4" key="1">
    <citation type="submission" date="2021-01" db="UniProtKB">
        <authorList>
            <consortium name="EnsemblMetazoa"/>
        </authorList>
    </citation>
    <scope>IDENTIFICATION</scope>
</reference>
<dbReference type="InterPro" id="IPR013087">
    <property type="entry name" value="Znf_C2H2_type"/>
</dbReference>
<dbReference type="Proteomes" id="UP000594262">
    <property type="component" value="Unplaced"/>
</dbReference>
<dbReference type="SMART" id="SM00355">
    <property type="entry name" value="ZnF_C2H2"/>
    <property type="match status" value="2"/>
</dbReference>
<dbReference type="InterPro" id="IPR052797">
    <property type="entry name" value="RegFact_GeneExpr_CellDeath"/>
</dbReference>
<keyword evidence="1" id="KW-0862">Zinc</keyword>
<keyword evidence="1" id="KW-0863">Zinc-finger</keyword>